<dbReference type="EMBL" id="BK032595">
    <property type="protein sequence ID" value="DAF50436.1"/>
    <property type="molecule type" value="Genomic_DNA"/>
</dbReference>
<evidence type="ECO:0000313" key="1">
    <source>
        <dbReference type="EMBL" id="DAF50436.1"/>
    </source>
</evidence>
<name>A0A8S5SHB2_9CAUD</name>
<reference evidence="1" key="1">
    <citation type="journal article" date="2021" name="Proc. Natl. Acad. Sci. U.S.A.">
        <title>A Catalog of Tens of Thousands of Viruses from Human Metagenomes Reveals Hidden Associations with Chronic Diseases.</title>
        <authorList>
            <person name="Tisza M.J."/>
            <person name="Buck C.B."/>
        </authorList>
    </citation>
    <scope>NUCLEOTIDE SEQUENCE</scope>
    <source>
        <strain evidence="1">CtBCr48</strain>
    </source>
</reference>
<sequence>MPIDFLRMMCYNIYRKEMKTMLTFFGALGFVALCVCYGIVYGIAKLFGYKPTSEQEEVARQIAKKNNQRDEYEYEYYGDFKEDNKK</sequence>
<protein>
    <submittedName>
        <fullName evidence="1">Uncharacterized protein</fullName>
    </submittedName>
</protein>
<accession>A0A8S5SHB2</accession>
<organism evidence="1">
    <name type="scientific">Siphoviridae sp. ctBCr48</name>
    <dbReference type="NCBI Taxonomy" id="2827802"/>
    <lineage>
        <taxon>Viruses</taxon>
        <taxon>Duplodnaviria</taxon>
        <taxon>Heunggongvirae</taxon>
        <taxon>Uroviricota</taxon>
        <taxon>Caudoviricetes</taxon>
    </lineage>
</organism>
<proteinExistence type="predicted"/>